<sequence>MKKKWLKNLLYLLIMTFLIVCIDSIKAQELDVSKPLILAFQSQKAKVKGGEKINFLALYALPNGTQMAEERWSYRPLFLNEEYVVFEKPEVLFAPGQYEIALQIKDSHEVWSEPALTYITVSKNCSQSEVAYMAQKNIKGAKFNLFGTENYRLYKKITGTRDGVVGGKLIISDSPEKVKEKGILYEGISNGTGRLLMHHLHDMKDGKDYRMMILVTNLNKEKQRIRINNYAIKGPSEDVLYIGEQLLLDYWDNQTREVIYDLPAGQTGIIYKQEMPWKRGDALSSYIDFHTEEKVKWQVLCVENGDNFETYKHYCAKDQHIRGTFETLKKIYYIDLDTELAYFSIGEGMEEFLIGFDEVLGKEVYNKGNFGMEYELHLKAVKDTFVVFNPRGDVFRGALMWNGKVYAMPNKGCLKGKGEASFLGEIQEGEEAIVKYILPNGSSAPVLFVFVPQNNPEKMSILKEICKAYKPF</sequence>
<comment type="caution">
    <text evidence="1">The sequence shown here is derived from an EMBL/GenBank/DDBJ whole genome shotgun (WGS) entry which is preliminary data.</text>
</comment>
<proteinExistence type="predicted"/>
<organism evidence="1 2">
    <name type="scientific">Zhenhengia yiwuensis</name>
    <dbReference type="NCBI Taxonomy" id="2763666"/>
    <lineage>
        <taxon>Bacteria</taxon>
        <taxon>Bacillati</taxon>
        <taxon>Bacillota</taxon>
        <taxon>Clostridia</taxon>
        <taxon>Lachnospirales</taxon>
        <taxon>Lachnospiraceae</taxon>
        <taxon>Zhenhengia</taxon>
    </lineage>
</organism>
<gene>
    <name evidence="1" type="ORF">H8718_03475</name>
</gene>
<evidence type="ECO:0000313" key="2">
    <source>
        <dbReference type="Proteomes" id="UP000655830"/>
    </source>
</evidence>
<reference evidence="1" key="1">
    <citation type="submission" date="2020-08" db="EMBL/GenBank/DDBJ databases">
        <title>Genome public.</title>
        <authorList>
            <person name="Liu C."/>
            <person name="Sun Q."/>
        </authorList>
    </citation>
    <scope>NUCLEOTIDE SEQUENCE</scope>
    <source>
        <strain evidence="1">NSJ-12</strain>
    </source>
</reference>
<dbReference type="EMBL" id="JACRSY010000004">
    <property type="protein sequence ID" value="MBC8578588.1"/>
    <property type="molecule type" value="Genomic_DNA"/>
</dbReference>
<name>A0A926IDD3_9FIRM</name>
<dbReference type="RefSeq" id="WP_249331553.1">
    <property type="nucleotide sequence ID" value="NZ_JACRSY010000004.1"/>
</dbReference>
<keyword evidence="2" id="KW-1185">Reference proteome</keyword>
<dbReference type="Proteomes" id="UP000655830">
    <property type="component" value="Unassembled WGS sequence"/>
</dbReference>
<protein>
    <submittedName>
        <fullName evidence="1">Uncharacterized protein</fullName>
    </submittedName>
</protein>
<accession>A0A926IDD3</accession>
<evidence type="ECO:0000313" key="1">
    <source>
        <dbReference type="EMBL" id="MBC8578588.1"/>
    </source>
</evidence>
<dbReference type="AlphaFoldDB" id="A0A926IDD3"/>